<dbReference type="CDD" id="cd00130">
    <property type="entry name" value="PAS"/>
    <property type="match status" value="2"/>
</dbReference>
<dbReference type="Pfam" id="PF00989">
    <property type="entry name" value="PAS"/>
    <property type="match status" value="1"/>
</dbReference>
<feature type="coiled-coil region" evidence="6">
    <location>
        <begin position="127"/>
        <end position="154"/>
    </location>
</feature>
<dbReference type="CDD" id="cd00082">
    <property type="entry name" value="HisKA"/>
    <property type="match status" value="1"/>
</dbReference>
<name>A0ABP8L1M6_9BACT</name>
<organism evidence="10 11">
    <name type="scientific">Nibrella viscosa</name>
    <dbReference type="NCBI Taxonomy" id="1084524"/>
    <lineage>
        <taxon>Bacteria</taxon>
        <taxon>Pseudomonadati</taxon>
        <taxon>Bacteroidota</taxon>
        <taxon>Cytophagia</taxon>
        <taxon>Cytophagales</taxon>
        <taxon>Spirosomataceae</taxon>
        <taxon>Nibrella</taxon>
    </lineage>
</organism>
<feature type="domain" description="PAS" evidence="8">
    <location>
        <begin position="11"/>
        <end position="81"/>
    </location>
</feature>
<dbReference type="SUPFAM" id="SSF55874">
    <property type="entry name" value="ATPase domain of HSP90 chaperone/DNA topoisomerase II/histidine kinase"/>
    <property type="match status" value="1"/>
</dbReference>
<evidence type="ECO:0000256" key="5">
    <source>
        <dbReference type="ARBA" id="ARBA00022777"/>
    </source>
</evidence>
<evidence type="ECO:0000259" key="8">
    <source>
        <dbReference type="PROSITE" id="PS50112"/>
    </source>
</evidence>
<dbReference type="RefSeq" id="WP_345271264.1">
    <property type="nucleotide sequence ID" value="NZ_BAABHB010000019.1"/>
</dbReference>
<protein>
    <recommendedName>
        <fullName evidence="2">histidine kinase</fullName>
        <ecNumber evidence="2">2.7.13.3</ecNumber>
    </recommendedName>
</protein>
<dbReference type="InterPro" id="IPR005467">
    <property type="entry name" value="His_kinase_dom"/>
</dbReference>
<dbReference type="SMART" id="SM00091">
    <property type="entry name" value="PAS"/>
    <property type="match status" value="2"/>
</dbReference>
<dbReference type="SUPFAM" id="SSF47384">
    <property type="entry name" value="Homodimeric domain of signal transducing histidine kinase"/>
    <property type="match status" value="1"/>
</dbReference>
<dbReference type="Pfam" id="PF13426">
    <property type="entry name" value="PAS_9"/>
    <property type="match status" value="1"/>
</dbReference>
<feature type="domain" description="PAS" evidence="8">
    <location>
        <begin position="144"/>
        <end position="215"/>
    </location>
</feature>
<dbReference type="InterPro" id="IPR004358">
    <property type="entry name" value="Sig_transdc_His_kin-like_C"/>
</dbReference>
<dbReference type="InterPro" id="IPR000014">
    <property type="entry name" value="PAS"/>
</dbReference>
<comment type="catalytic activity">
    <reaction evidence="1">
        <text>ATP + protein L-histidine = ADP + protein N-phospho-L-histidine.</text>
        <dbReference type="EC" id="2.7.13.3"/>
    </reaction>
</comment>
<keyword evidence="3" id="KW-0597">Phosphoprotein</keyword>
<sequence>MDNQLDISLSSDEWLKDLFDHAHDLIQIVHLDSTLIYVNKSWTTLLEYTQAEIQGKSLYTFIDERDRARYKEYRRQVIEGLISGQPIVFKLKTKSGRLISVEGVVTAKLDGGKPWYTRGIFRDITLRLQNEAQLQHLNKELQEREQNVQQLLINAPDAVVVIDKESHIRFWNPKAEAVFGWRAEEVINHPLQFVIIPAQYREAHARGMEHYLASGEGPVLNKTIEITALKKSGQEFYVSLTISPTYQNGDIAFIAFIRDITEQKHNQLELEKKTRELEQFTYVSHHDLQEPLRKIIMFAGMVKSDSYDRLSESSQKLFDKIVDAAGRMSTALKDVLNYASLNREDLLSPVDLNDVLAAVMADLELVISEKKASIRSDTLPTIRAVNVQMHQVFYNLLNNALKFAKPDVAPIVTITCRELRRPEIREHPDLDSHRQYVAIAVQDNGIGFNADASQKIFTMFQRLHSKQAYPGTGIGLALCKKVAQNHGGKIWAEGKPGVGATFTVILPLG</sequence>
<dbReference type="PANTHER" id="PTHR43304:SF1">
    <property type="entry name" value="PAC DOMAIN-CONTAINING PROTEIN"/>
    <property type="match status" value="1"/>
</dbReference>
<dbReference type="Proteomes" id="UP001500936">
    <property type="component" value="Unassembled WGS sequence"/>
</dbReference>
<dbReference type="InterPro" id="IPR036097">
    <property type="entry name" value="HisK_dim/P_sf"/>
</dbReference>
<keyword evidence="6" id="KW-0175">Coiled coil</keyword>
<dbReference type="InterPro" id="IPR013767">
    <property type="entry name" value="PAS_fold"/>
</dbReference>
<dbReference type="Pfam" id="PF00512">
    <property type="entry name" value="HisKA"/>
    <property type="match status" value="1"/>
</dbReference>
<evidence type="ECO:0000313" key="11">
    <source>
        <dbReference type="Proteomes" id="UP001500936"/>
    </source>
</evidence>
<evidence type="ECO:0000313" key="10">
    <source>
        <dbReference type="EMBL" id="GAA4419920.1"/>
    </source>
</evidence>
<dbReference type="PANTHER" id="PTHR43304">
    <property type="entry name" value="PHYTOCHROME-LIKE PROTEIN CPH1"/>
    <property type="match status" value="1"/>
</dbReference>
<dbReference type="Gene3D" id="3.30.450.20">
    <property type="entry name" value="PAS domain"/>
    <property type="match status" value="2"/>
</dbReference>
<dbReference type="NCBIfam" id="TIGR00229">
    <property type="entry name" value="sensory_box"/>
    <property type="match status" value="2"/>
</dbReference>
<proteinExistence type="predicted"/>
<dbReference type="EC" id="2.7.13.3" evidence="2"/>
<dbReference type="InterPro" id="IPR035965">
    <property type="entry name" value="PAS-like_dom_sf"/>
</dbReference>
<keyword evidence="4" id="KW-0808">Transferase</keyword>
<keyword evidence="5" id="KW-0418">Kinase</keyword>
<feature type="domain" description="PAC" evidence="9">
    <location>
        <begin position="222"/>
        <end position="272"/>
    </location>
</feature>
<dbReference type="SMART" id="SM00387">
    <property type="entry name" value="HATPase_c"/>
    <property type="match status" value="1"/>
</dbReference>
<dbReference type="SMART" id="SM00086">
    <property type="entry name" value="PAC"/>
    <property type="match status" value="2"/>
</dbReference>
<feature type="domain" description="Histidine kinase" evidence="7">
    <location>
        <begin position="283"/>
        <end position="509"/>
    </location>
</feature>
<dbReference type="PROSITE" id="PS50112">
    <property type="entry name" value="PAS"/>
    <property type="match status" value="2"/>
</dbReference>
<evidence type="ECO:0000256" key="6">
    <source>
        <dbReference type="SAM" id="Coils"/>
    </source>
</evidence>
<dbReference type="InterPro" id="IPR003594">
    <property type="entry name" value="HATPase_dom"/>
</dbReference>
<dbReference type="InterPro" id="IPR052162">
    <property type="entry name" value="Sensor_kinase/Photoreceptor"/>
</dbReference>
<reference evidence="11" key="1">
    <citation type="journal article" date="2019" name="Int. J. Syst. Evol. Microbiol.">
        <title>The Global Catalogue of Microorganisms (GCM) 10K type strain sequencing project: providing services to taxonomists for standard genome sequencing and annotation.</title>
        <authorList>
            <consortium name="The Broad Institute Genomics Platform"/>
            <consortium name="The Broad Institute Genome Sequencing Center for Infectious Disease"/>
            <person name="Wu L."/>
            <person name="Ma J."/>
        </authorList>
    </citation>
    <scope>NUCLEOTIDE SEQUENCE [LARGE SCALE GENOMIC DNA]</scope>
    <source>
        <strain evidence="11">JCM 17925</strain>
    </source>
</reference>
<dbReference type="InterPro" id="IPR001610">
    <property type="entry name" value="PAC"/>
</dbReference>
<dbReference type="PROSITE" id="PS50109">
    <property type="entry name" value="HIS_KIN"/>
    <property type="match status" value="1"/>
</dbReference>
<dbReference type="SMART" id="SM00388">
    <property type="entry name" value="HisKA"/>
    <property type="match status" value="1"/>
</dbReference>
<dbReference type="SUPFAM" id="SSF55785">
    <property type="entry name" value="PYP-like sensor domain (PAS domain)"/>
    <property type="match status" value="2"/>
</dbReference>
<dbReference type="Pfam" id="PF02518">
    <property type="entry name" value="HATPase_c"/>
    <property type="match status" value="1"/>
</dbReference>
<dbReference type="InterPro" id="IPR000700">
    <property type="entry name" value="PAS-assoc_C"/>
</dbReference>
<dbReference type="Gene3D" id="1.10.287.130">
    <property type="match status" value="1"/>
</dbReference>
<dbReference type="PROSITE" id="PS50113">
    <property type="entry name" value="PAC"/>
    <property type="match status" value="1"/>
</dbReference>
<dbReference type="InterPro" id="IPR036890">
    <property type="entry name" value="HATPase_C_sf"/>
</dbReference>
<evidence type="ECO:0000256" key="1">
    <source>
        <dbReference type="ARBA" id="ARBA00000085"/>
    </source>
</evidence>
<dbReference type="Gene3D" id="3.30.565.10">
    <property type="entry name" value="Histidine kinase-like ATPase, C-terminal domain"/>
    <property type="match status" value="1"/>
</dbReference>
<dbReference type="InterPro" id="IPR003661">
    <property type="entry name" value="HisK_dim/P_dom"/>
</dbReference>
<gene>
    <name evidence="10" type="ORF">GCM10023187_54740</name>
</gene>
<evidence type="ECO:0000256" key="3">
    <source>
        <dbReference type="ARBA" id="ARBA00022553"/>
    </source>
</evidence>
<evidence type="ECO:0000256" key="2">
    <source>
        <dbReference type="ARBA" id="ARBA00012438"/>
    </source>
</evidence>
<comment type="caution">
    <text evidence="10">The sequence shown here is derived from an EMBL/GenBank/DDBJ whole genome shotgun (WGS) entry which is preliminary data.</text>
</comment>
<dbReference type="EMBL" id="BAABHB010000019">
    <property type="protein sequence ID" value="GAA4419920.1"/>
    <property type="molecule type" value="Genomic_DNA"/>
</dbReference>
<dbReference type="PRINTS" id="PR00344">
    <property type="entry name" value="BCTRLSENSOR"/>
</dbReference>
<evidence type="ECO:0000256" key="4">
    <source>
        <dbReference type="ARBA" id="ARBA00022679"/>
    </source>
</evidence>
<evidence type="ECO:0000259" key="7">
    <source>
        <dbReference type="PROSITE" id="PS50109"/>
    </source>
</evidence>
<accession>A0ABP8L1M6</accession>
<keyword evidence="11" id="KW-1185">Reference proteome</keyword>
<evidence type="ECO:0000259" key="9">
    <source>
        <dbReference type="PROSITE" id="PS50113"/>
    </source>
</evidence>